<gene>
    <name evidence="1" type="ORF">I4F81_004008</name>
</gene>
<organism evidence="1 2">
    <name type="scientific">Pyropia yezoensis</name>
    <name type="common">Susabi-nori</name>
    <name type="synonym">Porphyra yezoensis</name>
    <dbReference type="NCBI Taxonomy" id="2788"/>
    <lineage>
        <taxon>Eukaryota</taxon>
        <taxon>Rhodophyta</taxon>
        <taxon>Bangiophyceae</taxon>
        <taxon>Bangiales</taxon>
        <taxon>Bangiaceae</taxon>
        <taxon>Pyropia</taxon>
    </lineage>
</organism>
<dbReference type="EMBL" id="CM020618">
    <property type="protein sequence ID" value="KAK1861424.1"/>
    <property type="molecule type" value="Genomic_DNA"/>
</dbReference>
<protein>
    <submittedName>
        <fullName evidence="1">Uncharacterized protein</fullName>
    </submittedName>
</protein>
<keyword evidence="2" id="KW-1185">Reference proteome</keyword>
<dbReference type="Proteomes" id="UP000798662">
    <property type="component" value="Chromosome 1"/>
</dbReference>
<name>A0ACC3BTQ6_PYRYE</name>
<accession>A0ACC3BTQ6</accession>
<reference evidence="1" key="1">
    <citation type="submission" date="2019-11" db="EMBL/GenBank/DDBJ databases">
        <title>Nori genome reveals adaptations in red seaweeds to the harsh intertidal environment.</title>
        <authorList>
            <person name="Wang D."/>
            <person name="Mao Y."/>
        </authorList>
    </citation>
    <scope>NUCLEOTIDE SEQUENCE</scope>
    <source>
        <tissue evidence="1">Gametophyte</tissue>
    </source>
</reference>
<evidence type="ECO:0000313" key="1">
    <source>
        <dbReference type="EMBL" id="KAK1861424.1"/>
    </source>
</evidence>
<evidence type="ECO:0000313" key="2">
    <source>
        <dbReference type="Proteomes" id="UP000798662"/>
    </source>
</evidence>
<proteinExistence type="predicted"/>
<sequence>MRPRGALAVVACFVSPSCVRPAARPLVARWPTPARRLTGVAAARAVASAPPPAVSMTETAQDLLRSRVVAALTTAFGPDAAANPMLTPATKAGFGDYQCNAALSLAKKEGKRPRDVAAAIIDALDVSDFCEAPTVAGPGFINLTLTPAYVSGRLNAMLADLSRLGVTKRTGSAAKKVVVDFSSPNIAKEMHVGHLRSTIIGDSLCRLLEFLGHDVVRLNHVGDWGTQFGMLIQLLREEVPDFVAGTGELGDVDLGDLVVFYKRAKARFDVDPAFKEAAQREVVALQGGDEVSRRAWQAICGQSRVEFQKLYDTLRVEVTERGESFYNPYLADVVADLERQGLAVEDQGATVVFLEGAQFTNREGDRQPVIVRKSDGGFNYATTDLAAMRYRVQEDGAQRILYVTDIGQSLHFQQVFQVARRAGFVPEKVSLEHVPFGLVQGEDGKKFKTRSGDVVKLKDLLDEAVVRSRSELEARLAADNRTESPEYVQDVVSKVGIAAVKYADLKTSRTSNYRFSFDKMVKLDGDTAPYMMYAFVRTQGIYREAGGGRALEDMEGKDVAFAYPVAAELALAKTLLRLPEVLAELERDLCPHVLCEYMKGVSTLFNRFYEQCPVRGADSEAVKESRLALCAITASVIRRCLDLLGIQTLDKI</sequence>
<comment type="caution">
    <text evidence="1">The sequence shown here is derived from an EMBL/GenBank/DDBJ whole genome shotgun (WGS) entry which is preliminary data.</text>
</comment>